<feature type="region of interest" description="Disordered" evidence="1">
    <location>
        <begin position="48"/>
        <end position="68"/>
    </location>
</feature>
<feature type="signal peptide" evidence="2">
    <location>
        <begin position="1"/>
        <end position="33"/>
    </location>
</feature>
<dbReference type="InterPro" id="IPR001434">
    <property type="entry name" value="OmcB-like_DUF11"/>
</dbReference>
<dbReference type="RefSeq" id="WP_153524927.1">
    <property type="nucleotide sequence ID" value="NZ_JBEPDZ010000002.1"/>
</dbReference>
<proteinExistence type="predicted"/>
<comment type="caution">
    <text evidence="4">The sequence shown here is derived from an EMBL/GenBank/DDBJ whole genome shotgun (WGS) entry which is preliminary data.</text>
</comment>
<evidence type="ECO:0000259" key="3">
    <source>
        <dbReference type="Pfam" id="PF01345"/>
    </source>
</evidence>
<feature type="compositionally biased region" description="Basic and acidic residues" evidence="1">
    <location>
        <begin position="82"/>
        <end position="91"/>
    </location>
</feature>
<dbReference type="Gene3D" id="2.60.40.10">
    <property type="entry name" value="Immunoglobulins"/>
    <property type="match status" value="1"/>
</dbReference>
<evidence type="ECO:0000313" key="4">
    <source>
        <dbReference type="EMBL" id="MQT03402.1"/>
    </source>
</evidence>
<dbReference type="GO" id="GO:0005975">
    <property type="term" value="P:carbohydrate metabolic process"/>
    <property type="evidence" value="ECO:0007669"/>
    <property type="project" value="UniProtKB-ARBA"/>
</dbReference>
<feature type="region of interest" description="Disordered" evidence="1">
    <location>
        <begin position="81"/>
        <end position="127"/>
    </location>
</feature>
<feature type="compositionally biased region" description="Low complexity" evidence="1">
    <location>
        <begin position="92"/>
        <end position="114"/>
    </location>
</feature>
<feature type="region of interest" description="Disordered" evidence="1">
    <location>
        <begin position="230"/>
        <end position="251"/>
    </location>
</feature>
<keyword evidence="2" id="KW-0732">Signal</keyword>
<dbReference type="PANTHER" id="PTHR34819">
    <property type="entry name" value="LARGE CYSTEINE-RICH PERIPLASMIC PROTEIN OMCB"/>
    <property type="match status" value="1"/>
</dbReference>
<dbReference type="AlphaFoldDB" id="A0A646KM66"/>
<feature type="chain" id="PRO_5038709646" evidence="2">
    <location>
        <begin position="34"/>
        <end position="526"/>
    </location>
</feature>
<feature type="compositionally biased region" description="Polar residues" evidence="1">
    <location>
        <begin position="230"/>
        <end position="243"/>
    </location>
</feature>
<dbReference type="OrthoDB" id="5024153at2"/>
<feature type="compositionally biased region" description="Low complexity" evidence="1">
    <location>
        <begin position="48"/>
        <end position="59"/>
    </location>
</feature>
<dbReference type="InterPro" id="IPR013783">
    <property type="entry name" value="Ig-like_fold"/>
</dbReference>
<feature type="compositionally biased region" description="Basic and acidic residues" evidence="1">
    <location>
        <begin position="372"/>
        <end position="418"/>
    </location>
</feature>
<dbReference type="EMBL" id="VCLA01000170">
    <property type="protein sequence ID" value="MQT03402.1"/>
    <property type="molecule type" value="Genomic_DNA"/>
</dbReference>
<organism evidence="4 5">
    <name type="scientific">Streptomyces jumonjinensis</name>
    <dbReference type="NCBI Taxonomy" id="1945"/>
    <lineage>
        <taxon>Bacteria</taxon>
        <taxon>Bacillati</taxon>
        <taxon>Actinomycetota</taxon>
        <taxon>Actinomycetes</taxon>
        <taxon>Kitasatosporales</taxon>
        <taxon>Streptomycetaceae</taxon>
        <taxon>Streptomyces</taxon>
    </lineage>
</organism>
<keyword evidence="5" id="KW-1185">Reference proteome</keyword>
<evidence type="ECO:0000256" key="2">
    <source>
        <dbReference type="SAM" id="SignalP"/>
    </source>
</evidence>
<dbReference type="NCBIfam" id="TIGR01451">
    <property type="entry name" value="B_ant_repeat"/>
    <property type="match status" value="2"/>
</dbReference>
<dbReference type="Pfam" id="PF01345">
    <property type="entry name" value="DUF11"/>
    <property type="match status" value="2"/>
</dbReference>
<reference evidence="4 5" key="1">
    <citation type="submission" date="2019-05" db="EMBL/GenBank/DDBJ databases">
        <title>Comparative genomics and metabolomics analyses of clavulanic acid producing Streptomyces species provides insight into specialized metabolism and evolution of beta-lactam biosynthetic gene clusters.</title>
        <authorList>
            <person name="Moore M.A."/>
            <person name="Cruz-Morales P."/>
            <person name="Barona Gomez F."/>
            <person name="Kapil T."/>
        </authorList>
    </citation>
    <scope>NUCLEOTIDE SEQUENCE [LARGE SCALE GENOMIC DNA]</scope>
    <source>
        <strain evidence="4 5">NRRL 5741</strain>
    </source>
</reference>
<feature type="region of interest" description="Disordered" evidence="1">
    <location>
        <begin position="354"/>
        <end position="503"/>
    </location>
</feature>
<feature type="domain" description="DUF11" evidence="3">
    <location>
        <begin position="262"/>
        <end position="354"/>
    </location>
</feature>
<name>A0A646KM66_STRJU</name>
<feature type="domain" description="DUF11" evidence="3">
    <location>
        <begin position="143"/>
        <end position="244"/>
    </location>
</feature>
<accession>A0A646KM66</accession>
<evidence type="ECO:0000313" key="5">
    <source>
        <dbReference type="Proteomes" id="UP000419138"/>
    </source>
</evidence>
<protein>
    <submittedName>
        <fullName evidence="4">DUF11 domain-containing protein</fullName>
    </submittedName>
</protein>
<gene>
    <name evidence="4" type="ORF">FF041_25410</name>
</gene>
<dbReference type="Proteomes" id="UP000419138">
    <property type="component" value="Unassembled WGS sequence"/>
</dbReference>
<feature type="compositionally biased region" description="Polar residues" evidence="1">
    <location>
        <begin position="354"/>
        <end position="367"/>
    </location>
</feature>
<dbReference type="InterPro" id="IPR051172">
    <property type="entry name" value="Chlamydia_OmcB"/>
</dbReference>
<dbReference type="InterPro" id="IPR047589">
    <property type="entry name" value="DUF11_rpt"/>
</dbReference>
<sequence>MRSSHGRPVRAFRRISGLAALCCALGAGIPVLAPPGVAAAEGRAAPGPAAFPGGAPQAAVEPGGTARGAVREQADLSLRSELGLRGDDQKADAAGATDAATDAATTGTTDAADAQPETQRQTTAGTSTAVEAAAGEAGTADDGVYEYRITVVNHGPSQAVNVTVTDELPAALTFVSSPDGCTAQARQITCGPLATLDVGRSHTWLLTVRLADDYSGDGSDIVNVAAVTSQTADPDPANNTASLTGLPVPPVPPVPPVTGKADLSLRKTAVLPGGKRWVSPGDTFTYRVTVHNNGPAAARSVQVTDPLPDVLRFVSSSDGCAPAEPAGQTVVCPVLNRLPAGDSAVYEIVVQVRENSVPRSSGPSALSSGYGHDGDGDGDGDGHGHGHGHDGDDGHGHDGDDGHGHDGDDGHGHGKASEIDNIASVTSATPDPVPGNNENASGTTGPGGGPLLLKEPSRPTRPGPTYPGPTHSGPVHPTRPGPTHQGRPGPHLADTGGDLPGWLPWSAVLALASGASMVALSRRASR</sequence>
<evidence type="ECO:0000256" key="1">
    <source>
        <dbReference type="SAM" id="MobiDB-lite"/>
    </source>
</evidence>